<evidence type="ECO:0000256" key="5">
    <source>
        <dbReference type="ARBA" id="ARBA00023136"/>
    </source>
</evidence>
<comment type="subcellular location">
    <subcellularLocation>
        <location evidence="1">Membrane</location>
        <topology evidence="1">Multi-pass membrane protein</topology>
    </subcellularLocation>
</comment>
<dbReference type="PROSITE" id="PS50850">
    <property type="entry name" value="MFS"/>
    <property type="match status" value="1"/>
</dbReference>
<feature type="transmembrane region" description="Helical" evidence="8">
    <location>
        <begin position="492"/>
        <end position="515"/>
    </location>
</feature>
<dbReference type="InterPro" id="IPR044770">
    <property type="entry name" value="MFS_spinster-like"/>
</dbReference>
<protein>
    <recommendedName>
        <fullName evidence="9">Major facilitator superfamily (MFS) profile domain-containing protein</fullName>
    </recommendedName>
</protein>
<dbReference type="GO" id="GO:0016020">
    <property type="term" value="C:membrane"/>
    <property type="evidence" value="ECO:0007669"/>
    <property type="project" value="UniProtKB-SubCell"/>
</dbReference>
<dbReference type="PANTHER" id="PTHR23505">
    <property type="entry name" value="SPINSTER"/>
    <property type="match status" value="1"/>
</dbReference>
<keyword evidence="11" id="KW-1185">Reference proteome</keyword>
<name>A0A5N5LZJ0_9ROSI</name>
<feature type="transmembrane region" description="Helical" evidence="8">
    <location>
        <begin position="210"/>
        <end position="230"/>
    </location>
</feature>
<keyword evidence="5 8" id="KW-0472">Membrane</keyword>
<evidence type="ECO:0000256" key="3">
    <source>
        <dbReference type="ARBA" id="ARBA00022692"/>
    </source>
</evidence>
<dbReference type="GO" id="GO:0022857">
    <property type="term" value="F:transmembrane transporter activity"/>
    <property type="evidence" value="ECO:0007669"/>
    <property type="project" value="InterPro"/>
</dbReference>
<evidence type="ECO:0000256" key="4">
    <source>
        <dbReference type="ARBA" id="ARBA00022989"/>
    </source>
</evidence>
<feature type="transmembrane region" description="Helical" evidence="8">
    <location>
        <begin position="391"/>
        <end position="414"/>
    </location>
</feature>
<keyword evidence="4 8" id="KW-1133">Transmembrane helix</keyword>
<dbReference type="Pfam" id="PF07690">
    <property type="entry name" value="MFS_1"/>
    <property type="match status" value="1"/>
</dbReference>
<accession>A0A5N5LZJ0</accession>
<keyword evidence="3 8" id="KW-0812">Transmembrane</keyword>
<evidence type="ECO:0000313" key="10">
    <source>
        <dbReference type="EMBL" id="KAB5548152.1"/>
    </source>
</evidence>
<dbReference type="EMBL" id="VDCV01000007">
    <property type="protein sequence ID" value="KAB5548152.1"/>
    <property type="molecule type" value="Genomic_DNA"/>
</dbReference>
<dbReference type="AlphaFoldDB" id="A0A5N5LZJ0"/>
<evidence type="ECO:0000256" key="6">
    <source>
        <dbReference type="ARBA" id="ARBA00024338"/>
    </source>
</evidence>
<feature type="transmembrane region" description="Helical" evidence="8">
    <location>
        <begin position="366"/>
        <end position="384"/>
    </location>
</feature>
<dbReference type="InterPro" id="IPR020846">
    <property type="entry name" value="MFS_dom"/>
</dbReference>
<sequence>MKQETLTLLLVNLAGIMERADESLLPGVYKEVGAALHTDPTGLGSLTLFRSIVQSSCYPLAAYLAVHHNRAHVIALGAFLWAAATFLVAISSTFFEKNSCICEMLGCLDYYWPITTTPAIDFRFNLRNDCPSSRYKKIMKVAVSRGLNGIGLAIVTPAIQSLVADSTDESNRGMAFGWLQLTGNFGSIIGGLSSVLIASRTFMGIPGWRVAFHLVGIISVIVGIMVRLFADDPRFSDTNSRAKDQTPKSFISEVKYLVKEAKSVIKIPSFQIIVAQGVSGSFPWSALSFAPMWLELNGFSHEKTAFLMTIFVVAGSLGGLFGGKMGDVLAKRFPNSGRIFLSQISSGSAIPLAAVLLLVLRDDPSATFIHGLVLFIMGFCISWNGPATNKYAFQLIISLDFHVQLPAAFAFFILENYNQLITCPIFAEIVPEKSRASVYALDRSFESVLSSFAPPTVGILAQHVYGYKSPKKSLDNVSVTTDRENAASLAKALYTAIGVPMALCCFIYTFLYCTYPRDRDRARMTALIELEMQEIESDDSPLREEHSRLNISETNGLDREERTEIDIKYENNESTDLDDDDYEKALLHRQLTLSNLAD</sequence>
<evidence type="ECO:0000256" key="2">
    <source>
        <dbReference type="ARBA" id="ARBA00022448"/>
    </source>
</evidence>
<organism evidence="10 11">
    <name type="scientific">Salix brachista</name>
    <dbReference type="NCBI Taxonomy" id="2182728"/>
    <lineage>
        <taxon>Eukaryota</taxon>
        <taxon>Viridiplantae</taxon>
        <taxon>Streptophyta</taxon>
        <taxon>Embryophyta</taxon>
        <taxon>Tracheophyta</taxon>
        <taxon>Spermatophyta</taxon>
        <taxon>Magnoliopsida</taxon>
        <taxon>eudicotyledons</taxon>
        <taxon>Gunneridae</taxon>
        <taxon>Pentapetalae</taxon>
        <taxon>rosids</taxon>
        <taxon>fabids</taxon>
        <taxon>Malpighiales</taxon>
        <taxon>Salicaceae</taxon>
        <taxon>Saliceae</taxon>
        <taxon>Salix</taxon>
    </lineage>
</organism>
<feature type="region of interest" description="Disordered" evidence="7">
    <location>
        <begin position="536"/>
        <end position="556"/>
    </location>
</feature>
<dbReference type="Gene3D" id="1.20.1250.20">
    <property type="entry name" value="MFS general substrate transporter like domains"/>
    <property type="match status" value="1"/>
</dbReference>
<dbReference type="SUPFAM" id="SSF103473">
    <property type="entry name" value="MFS general substrate transporter"/>
    <property type="match status" value="1"/>
</dbReference>
<evidence type="ECO:0000313" key="11">
    <source>
        <dbReference type="Proteomes" id="UP000326939"/>
    </source>
</evidence>
<keyword evidence="2" id="KW-0813">Transport</keyword>
<feature type="transmembrane region" description="Helical" evidence="8">
    <location>
        <begin position="142"/>
        <end position="163"/>
    </location>
</feature>
<feature type="domain" description="Major facilitator superfamily (MFS) profile" evidence="9">
    <location>
        <begin position="7"/>
        <end position="519"/>
    </location>
</feature>
<dbReference type="InterPro" id="IPR011701">
    <property type="entry name" value="MFS"/>
</dbReference>
<proteinExistence type="inferred from homology"/>
<evidence type="ECO:0000256" key="8">
    <source>
        <dbReference type="SAM" id="Phobius"/>
    </source>
</evidence>
<evidence type="ECO:0000256" key="1">
    <source>
        <dbReference type="ARBA" id="ARBA00004141"/>
    </source>
</evidence>
<feature type="transmembrane region" description="Helical" evidence="8">
    <location>
        <begin position="304"/>
        <end position="323"/>
    </location>
</feature>
<feature type="transmembrane region" description="Helical" evidence="8">
    <location>
        <begin position="339"/>
        <end position="360"/>
    </location>
</feature>
<evidence type="ECO:0000256" key="7">
    <source>
        <dbReference type="SAM" id="MobiDB-lite"/>
    </source>
</evidence>
<dbReference type="InterPro" id="IPR036259">
    <property type="entry name" value="MFS_trans_sf"/>
</dbReference>
<reference evidence="11" key="1">
    <citation type="journal article" date="2019" name="Gigascience">
        <title>De novo genome assembly of the endangered Acer yangbiense, a plant species with extremely small populations endemic to Yunnan Province, China.</title>
        <authorList>
            <person name="Yang J."/>
            <person name="Wariss H.M."/>
            <person name="Tao L."/>
            <person name="Zhang R."/>
            <person name="Yun Q."/>
            <person name="Hollingsworth P."/>
            <person name="Dao Z."/>
            <person name="Luo G."/>
            <person name="Guo H."/>
            <person name="Ma Y."/>
            <person name="Sun W."/>
        </authorList>
    </citation>
    <scope>NUCLEOTIDE SEQUENCE [LARGE SCALE GENOMIC DNA]</scope>
    <source>
        <strain evidence="11">cv. br00</strain>
    </source>
</reference>
<comment type="similarity">
    <text evidence="6">Belongs to the major facilitator superfamily. Spinster (TC 2.A.1.49) family.</text>
</comment>
<dbReference type="CDD" id="cd17328">
    <property type="entry name" value="MFS_spinster_like"/>
    <property type="match status" value="1"/>
</dbReference>
<gene>
    <name evidence="10" type="ORF">DKX38_011558</name>
</gene>
<feature type="transmembrane region" description="Helical" evidence="8">
    <location>
        <begin position="73"/>
        <end position="95"/>
    </location>
</feature>
<evidence type="ECO:0000259" key="9">
    <source>
        <dbReference type="PROSITE" id="PS50850"/>
    </source>
</evidence>
<comment type="caution">
    <text evidence="10">The sequence shown here is derived from an EMBL/GenBank/DDBJ whole genome shotgun (WGS) entry which is preliminary data.</text>
</comment>
<feature type="transmembrane region" description="Helical" evidence="8">
    <location>
        <begin position="175"/>
        <end position="198"/>
    </location>
</feature>
<dbReference type="PANTHER" id="PTHR23505:SF52">
    <property type="entry name" value="MAJOR FACILITATOR SUPERFAMILY PROTEIN"/>
    <property type="match status" value="1"/>
</dbReference>
<dbReference type="Proteomes" id="UP000326939">
    <property type="component" value="Chromosome 7"/>
</dbReference>